<evidence type="ECO:0000259" key="1">
    <source>
        <dbReference type="PROSITE" id="PS51819"/>
    </source>
</evidence>
<evidence type="ECO:0000313" key="3">
    <source>
        <dbReference type="Proteomes" id="UP000254808"/>
    </source>
</evidence>
<dbReference type="CDD" id="cd08347">
    <property type="entry name" value="PcpA_C_like"/>
    <property type="match status" value="1"/>
</dbReference>
<proteinExistence type="predicted"/>
<dbReference type="KEGG" id="cprv:CYPRO_0264"/>
<dbReference type="Proteomes" id="UP000254808">
    <property type="component" value="Chromosome"/>
</dbReference>
<dbReference type="EMBL" id="CP027806">
    <property type="protein sequence ID" value="AXI99551.1"/>
    <property type="molecule type" value="Genomic_DNA"/>
</dbReference>
<accession>A0A345UGF0</accession>
<feature type="domain" description="VOC" evidence="1">
    <location>
        <begin position="153"/>
        <end position="272"/>
    </location>
</feature>
<reference evidence="2 3" key="1">
    <citation type="submission" date="2018-03" db="EMBL/GenBank/DDBJ databases">
        <title>Phenotypic and genomic properties of Cyclonatronum proteinivorum gen. nov., sp. nov., a haloalkaliphilic bacteroidete from soda lakes possessing Na+-translocating rhodopsin.</title>
        <authorList>
            <person name="Toshchakov S.V."/>
            <person name="Korzhenkov A."/>
            <person name="Samarov N.I."/>
            <person name="Kublanov I.V."/>
            <person name="Muntyan M.S."/>
            <person name="Sorokin D.Y."/>
        </authorList>
    </citation>
    <scope>NUCLEOTIDE SEQUENCE [LARGE SCALE GENOMIC DNA]</scope>
    <source>
        <strain evidence="2 3">Omega</strain>
    </source>
</reference>
<dbReference type="OrthoDB" id="9785698at2"/>
<evidence type="ECO:0000313" key="2">
    <source>
        <dbReference type="EMBL" id="AXI99551.1"/>
    </source>
</evidence>
<dbReference type="PANTHER" id="PTHR36110">
    <property type="entry name" value="RING-CLEAVING DIOXYGENASE MHQE-RELATED"/>
    <property type="match status" value="1"/>
</dbReference>
<dbReference type="InterPro" id="IPR029068">
    <property type="entry name" value="Glyas_Bleomycin-R_OHBP_Dase"/>
</dbReference>
<feature type="domain" description="VOC" evidence="1">
    <location>
        <begin position="7"/>
        <end position="131"/>
    </location>
</feature>
<name>A0A345UGF0_9BACT</name>
<dbReference type="InterPro" id="IPR004360">
    <property type="entry name" value="Glyas_Fos-R_dOase_dom"/>
</dbReference>
<organism evidence="2 3">
    <name type="scientific">Cyclonatronum proteinivorum</name>
    <dbReference type="NCBI Taxonomy" id="1457365"/>
    <lineage>
        <taxon>Bacteria</taxon>
        <taxon>Pseudomonadati</taxon>
        <taxon>Balneolota</taxon>
        <taxon>Balneolia</taxon>
        <taxon>Balneolales</taxon>
        <taxon>Cyclonatronaceae</taxon>
        <taxon>Cyclonatronum</taxon>
    </lineage>
</organism>
<sequence length="314" mass="35317">MKANVHGLHHITAIAGDPQENLDFYTKVMGLRLVKKSINQDAPDTYHLFFADRDGNPGTDLTFFPWPAMGPAKTGAGMANEVIFAIPNGSMPYWQERLQEHGISVREEVRFGEQHLVFSDPHGLGLALTENEDARDFAAWERSPVPAAKQLRGMHNVRFQVRELKYTEMLLTEGLGYTRISEDDGWVRFGVEGGTSGKLIEVHADASLGLGRWGTGGIHHLAWRVKDSEEEMTIRNRVLQFGLSPSPQIDRFWFKSVYFKEPGGVLFELATDGPGFDRDEDPDKLGETLILPPWYEPKRDLIEAGLPPLKYELS</sequence>
<dbReference type="SUPFAM" id="SSF54593">
    <property type="entry name" value="Glyoxalase/Bleomycin resistance protein/Dihydroxybiphenyl dioxygenase"/>
    <property type="match status" value="1"/>
</dbReference>
<gene>
    <name evidence="2" type="ORF">CYPRO_0264</name>
</gene>
<dbReference type="RefSeq" id="WP_114982818.1">
    <property type="nucleotide sequence ID" value="NZ_CP027806.1"/>
</dbReference>
<dbReference type="PANTHER" id="PTHR36110:SF4">
    <property type="entry name" value="RING-CLEAVING DIOXYGENASE MHQA-RELATED"/>
    <property type="match status" value="1"/>
</dbReference>
<dbReference type="Gene3D" id="3.10.180.10">
    <property type="entry name" value="2,3-Dihydroxybiphenyl 1,2-Dioxygenase, domain 1"/>
    <property type="match status" value="2"/>
</dbReference>
<dbReference type="InterPro" id="IPR037523">
    <property type="entry name" value="VOC_core"/>
</dbReference>
<protein>
    <submittedName>
        <fullName evidence="2">Glyoxalase family protein</fullName>
    </submittedName>
</protein>
<dbReference type="AlphaFoldDB" id="A0A345UGF0"/>
<dbReference type="Pfam" id="PF00903">
    <property type="entry name" value="Glyoxalase"/>
    <property type="match status" value="1"/>
</dbReference>
<dbReference type="InterPro" id="IPR052537">
    <property type="entry name" value="Extradiol_RC_dioxygenase"/>
</dbReference>
<dbReference type="PROSITE" id="PS51819">
    <property type="entry name" value="VOC"/>
    <property type="match status" value="2"/>
</dbReference>
<keyword evidence="3" id="KW-1185">Reference proteome</keyword>